<dbReference type="PANTHER" id="PTHR43415">
    <property type="entry name" value="SPERMIDINE N(1)-ACETYLTRANSFERASE"/>
    <property type="match status" value="1"/>
</dbReference>
<dbReference type="EC" id="2.3.1.-" evidence="2"/>
<dbReference type="Gene3D" id="3.40.630.30">
    <property type="match status" value="1"/>
</dbReference>
<keyword evidence="2" id="KW-0012">Acyltransferase</keyword>
<reference evidence="2" key="1">
    <citation type="submission" date="2023-06" db="EMBL/GenBank/DDBJ databases">
        <title>Draft Genome Sequences of Representative Paenibacillus Polymyxa, Bacillus cereus, Fictibacillus sp., and Brevibacillus agri Strains Isolated from Amazonian Dark Earth.</title>
        <authorList>
            <person name="Pellegrinetti T.A."/>
            <person name="Cunha I.C.M."/>
            <person name="Chaves M.G."/>
            <person name="Freitas A.S."/>
            <person name="Silva A.V.R."/>
            <person name="Tsai S.M."/>
            <person name="Mendes L.W."/>
        </authorList>
    </citation>
    <scope>NUCLEOTIDE SEQUENCE</scope>
    <source>
        <strain evidence="2">CENA-BCM004</strain>
    </source>
</reference>
<organism evidence="2 3">
    <name type="scientific">Fictibacillus terranigra</name>
    <dbReference type="NCBI Taxonomy" id="3058424"/>
    <lineage>
        <taxon>Bacteria</taxon>
        <taxon>Bacillati</taxon>
        <taxon>Bacillota</taxon>
        <taxon>Bacilli</taxon>
        <taxon>Bacillales</taxon>
        <taxon>Fictibacillaceae</taxon>
        <taxon>Fictibacillus</taxon>
    </lineage>
</organism>
<dbReference type="PROSITE" id="PS51186">
    <property type="entry name" value="GNAT"/>
    <property type="match status" value="1"/>
</dbReference>
<sequence>MSNRCTIRKATEADAEQILIHTKKVIESYPDFLATSPEEFKTTLEEEKEWIASHEQHGLLLVAEVQEKVIGLLNFQLSTRKKFSHQGMFGMSIQEPYTEQGIGSSLLQHLLEWAKKDERVEKISLEVFSNNKRALHLYEKFGFKEEGRRKKNAKLRPGHYVDDIYMSQFV</sequence>
<dbReference type="CDD" id="cd04301">
    <property type="entry name" value="NAT_SF"/>
    <property type="match status" value="1"/>
</dbReference>
<dbReference type="PANTHER" id="PTHR43415:SF3">
    <property type="entry name" value="GNAT-FAMILY ACETYLTRANSFERASE"/>
    <property type="match status" value="1"/>
</dbReference>
<dbReference type="SUPFAM" id="SSF55729">
    <property type="entry name" value="Acyl-CoA N-acyltransferases (Nat)"/>
    <property type="match status" value="1"/>
</dbReference>
<dbReference type="EMBL" id="JAUHLN010000004">
    <property type="protein sequence ID" value="MDN4075034.1"/>
    <property type="molecule type" value="Genomic_DNA"/>
</dbReference>
<accession>A0ABT8EAZ7</accession>
<comment type="caution">
    <text evidence="2">The sequence shown here is derived from an EMBL/GenBank/DDBJ whole genome shotgun (WGS) entry which is preliminary data.</text>
</comment>
<proteinExistence type="predicted"/>
<evidence type="ECO:0000313" key="2">
    <source>
        <dbReference type="EMBL" id="MDN4075034.1"/>
    </source>
</evidence>
<dbReference type="Proteomes" id="UP001168694">
    <property type="component" value="Unassembled WGS sequence"/>
</dbReference>
<name>A0ABT8EAZ7_9BACL</name>
<protein>
    <submittedName>
        <fullName evidence="2">GNAT family N-acetyltransferase</fullName>
        <ecNumber evidence="2">2.3.1.-</ecNumber>
    </submittedName>
</protein>
<dbReference type="InterPro" id="IPR000182">
    <property type="entry name" value="GNAT_dom"/>
</dbReference>
<gene>
    <name evidence="2" type="ORF">QYF49_18855</name>
</gene>
<keyword evidence="3" id="KW-1185">Reference proteome</keyword>
<feature type="domain" description="N-acetyltransferase" evidence="1">
    <location>
        <begin position="18"/>
        <end position="170"/>
    </location>
</feature>
<evidence type="ECO:0000313" key="3">
    <source>
        <dbReference type="Proteomes" id="UP001168694"/>
    </source>
</evidence>
<dbReference type="GO" id="GO:0016746">
    <property type="term" value="F:acyltransferase activity"/>
    <property type="evidence" value="ECO:0007669"/>
    <property type="project" value="UniProtKB-KW"/>
</dbReference>
<dbReference type="RefSeq" id="WP_290401152.1">
    <property type="nucleotide sequence ID" value="NZ_JAUHLN010000004.1"/>
</dbReference>
<dbReference type="Pfam" id="PF00583">
    <property type="entry name" value="Acetyltransf_1"/>
    <property type="match status" value="1"/>
</dbReference>
<keyword evidence="2" id="KW-0808">Transferase</keyword>
<evidence type="ECO:0000259" key="1">
    <source>
        <dbReference type="PROSITE" id="PS51186"/>
    </source>
</evidence>
<dbReference type="InterPro" id="IPR016181">
    <property type="entry name" value="Acyl_CoA_acyltransferase"/>
</dbReference>